<dbReference type="Proteomes" id="UP000324106">
    <property type="component" value="Chromosome"/>
</dbReference>
<dbReference type="EMBL" id="CP029194">
    <property type="protein sequence ID" value="QES20463.1"/>
    <property type="molecule type" value="Genomic_DNA"/>
</dbReference>
<evidence type="ECO:0000313" key="2">
    <source>
        <dbReference type="Proteomes" id="UP000324106"/>
    </source>
</evidence>
<dbReference type="AlphaFoldDB" id="A0A5P2AQL3"/>
<gene>
    <name evidence="1" type="ORF">DEJ46_16145</name>
</gene>
<dbReference type="RefSeq" id="WP_150267145.1">
    <property type="nucleotide sequence ID" value="NZ_CP029194.1"/>
</dbReference>
<reference evidence="1 2" key="1">
    <citation type="submission" date="2018-05" db="EMBL/GenBank/DDBJ databases">
        <title>Streptomyces venezuelae.</title>
        <authorList>
            <person name="Kim W."/>
            <person name="Lee N."/>
            <person name="Cho B.-K."/>
        </authorList>
    </citation>
    <scope>NUCLEOTIDE SEQUENCE [LARGE SCALE GENOMIC DNA]</scope>
    <source>
        <strain evidence="1 2">ATCC 15068</strain>
    </source>
</reference>
<proteinExistence type="predicted"/>
<sequence>MATTTDDLTAVELPRIGTLTQRQQRGQDCVWCGVTLAAGAVIDLGPRRYRRADWVTQWFPRACKRHPGGVS</sequence>
<accession>A0A5P2AQL3</accession>
<name>A0A5P2AQL3_STRVZ</name>
<evidence type="ECO:0000313" key="1">
    <source>
        <dbReference type="EMBL" id="QES20463.1"/>
    </source>
</evidence>
<protein>
    <submittedName>
        <fullName evidence="1">Uncharacterized protein</fullName>
    </submittedName>
</protein>
<dbReference type="OrthoDB" id="4260134at2"/>
<organism evidence="1 2">
    <name type="scientific">Streptomyces venezuelae</name>
    <dbReference type="NCBI Taxonomy" id="54571"/>
    <lineage>
        <taxon>Bacteria</taxon>
        <taxon>Bacillati</taxon>
        <taxon>Actinomycetota</taxon>
        <taxon>Actinomycetes</taxon>
        <taxon>Kitasatosporales</taxon>
        <taxon>Streptomycetaceae</taxon>
        <taxon>Streptomyces</taxon>
    </lineage>
</organism>